<name>A0AA88GWW5_NAELO</name>
<dbReference type="SUPFAM" id="SSF52540">
    <property type="entry name" value="P-loop containing nucleoside triphosphate hydrolases"/>
    <property type="match status" value="1"/>
</dbReference>
<dbReference type="InterPro" id="IPR001806">
    <property type="entry name" value="Small_GTPase"/>
</dbReference>
<dbReference type="Gene3D" id="3.40.50.300">
    <property type="entry name" value="P-loop containing nucleotide triphosphate hydrolases"/>
    <property type="match status" value="1"/>
</dbReference>
<dbReference type="GO" id="GO:0007165">
    <property type="term" value="P:signal transduction"/>
    <property type="evidence" value="ECO:0007669"/>
    <property type="project" value="InterPro"/>
</dbReference>
<dbReference type="InterPro" id="IPR005225">
    <property type="entry name" value="Small_GTP-bd"/>
</dbReference>
<dbReference type="GO" id="GO:0016020">
    <property type="term" value="C:membrane"/>
    <property type="evidence" value="ECO:0007669"/>
    <property type="project" value="InterPro"/>
</dbReference>
<dbReference type="FunFam" id="3.40.50.300:FF:001447">
    <property type="entry name" value="Ras-related protein Rab-1B"/>
    <property type="match status" value="1"/>
</dbReference>
<evidence type="ECO:0000256" key="2">
    <source>
        <dbReference type="ARBA" id="ARBA00023134"/>
    </source>
</evidence>
<dbReference type="NCBIfam" id="TIGR00231">
    <property type="entry name" value="small_GTP"/>
    <property type="match status" value="1"/>
</dbReference>
<keyword evidence="2" id="KW-0342">GTP-binding</keyword>
<keyword evidence="4" id="KW-1185">Reference proteome</keyword>
<gene>
    <name evidence="3" type="ORF">C9374_001531</name>
</gene>
<dbReference type="SMART" id="SM00174">
    <property type="entry name" value="RHO"/>
    <property type="match status" value="1"/>
</dbReference>
<dbReference type="PROSITE" id="PS51419">
    <property type="entry name" value="RAB"/>
    <property type="match status" value="1"/>
</dbReference>
<dbReference type="GO" id="GO:0003924">
    <property type="term" value="F:GTPase activity"/>
    <property type="evidence" value="ECO:0007669"/>
    <property type="project" value="InterPro"/>
</dbReference>
<dbReference type="InterPro" id="IPR020849">
    <property type="entry name" value="Small_GTPase_Ras-type"/>
</dbReference>
<evidence type="ECO:0000313" key="4">
    <source>
        <dbReference type="Proteomes" id="UP000816034"/>
    </source>
</evidence>
<evidence type="ECO:0000313" key="3">
    <source>
        <dbReference type="EMBL" id="KAG2387199.1"/>
    </source>
</evidence>
<dbReference type="PROSITE" id="PS51421">
    <property type="entry name" value="RAS"/>
    <property type="match status" value="1"/>
</dbReference>
<evidence type="ECO:0008006" key="5">
    <source>
        <dbReference type="Google" id="ProtNLM"/>
    </source>
</evidence>
<dbReference type="PANTHER" id="PTHR24070">
    <property type="entry name" value="RAS, DI-RAS, AND RHEB FAMILY MEMBERS OF SMALL GTPASE SUPERFAMILY"/>
    <property type="match status" value="1"/>
</dbReference>
<dbReference type="PRINTS" id="PR00449">
    <property type="entry name" value="RASTRNSFRMNG"/>
</dbReference>
<comment type="caution">
    <text evidence="3">The sequence shown here is derived from an EMBL/GenBank/DDBJ whole genome shotgun (WGS) entry which is preliminary data.</text>
</comment>
<organism evidence="3 4">
    <name type="scientific">Naegleria lovaniensis</name>
    <name type="common">Amoeba</name>
    <dbReference type="NCBI Taxonomy" id="51637"/>
    <lineage>
        <taxon>Eukaryota</taxon>
        <taxon>Discoba</taxon>
        <taxon>Heterolobosea</taxon>
        <taxon>Tetramitia</taxon>
        <taxon>Eutetramitia</taxon>
        <taxon>Vahlkampfiidae</taxon>
        <taxon>Naegleria</taxon>
    </lineage>
</organism>
<proteinExistence type="predicted"/>
<dbReference type="EMBL" id="PYSW02000013">
    <property type="protein sequence ID" value="KAG2387199.1"/>
    <property type="molecule type" value="Genomic_DNA"/>
</dbReference>
<dbReference type="InterPro" id="IPR027417">
    <property type="entry name" value="P-loop_NTPase"/>
</dbReference>
<protein>
    <recommendedName>
        <fullName evidence="5">Ras family small GTPase</fullName>
    </recommendedName>
</protein>
<dbReference type="AlphaFoldDB" id="A0AA88GWW5"/>
<accession>A0AA88GWW5</accession>
<dbReference type="Pfam" id="PF00071">
    <property type="entry name" value="Ras"/>
    <property type="match status" value="1"/>
</dbReference>
<keyword evidence="1" id="KW-0547">Nucleotide-binding</keyword>
<reference evidence="3 4" key="1">
    <citation type="journal article" date="2018" name="BMC Genomics">
        <title>The genome of Naegleria lovaniensis, the basis for a comparative approach to unravel pathogenicity factors of the human pathogenic amoeba N. fowleri.</title>
        <authorList>
            <person name="Liechti N."/>
            <person name="Schurch N."/>
            <person name="Bruggmann R."/>
            <person name="Wittwer M."/>
        </authorList>
    </citation>
    <scope>NUCLEOTIDE SEQUENCE [LARGE SCALE GENOMIC DNA]</scope>
    <source>
        <strain evidence="3 4">ATCC 30569</strain>
    </source>
</reference>
<evidence type="ECO:0000256" key="1">
    <source>
        <dbReference type="ARBA" id="ARBA00022741"/>
    </source>
</evidence>
<dbReference type="RefSeq" id="XP_044551191.1">
    <property type="nucleotide sequence ID" value="XM_044690849.1"/>
</dbReference>
<sequence>MTKMKKLPSIGLCLLGSGAVGKSCLAVQYHHGIFEEHDYDPTIQDVHRKNVRLNDKREYCLEIQDTAGEPELRGLLEEIIETSEGFMIVYSVLDKRSFEEVTLFLDMIWKVRGKEVPIMLVANKIDTLSTEQARVISKEDAQRLAHIHQLMYQETSAKTGENVKTSFVALAEKARDNMILTGKLKKPSGCQIA</sequence>
<dbReference type="GeneID" id="68093987"/>
<dbReference type="GO" id="GO:0005525">
    <property type="term" value="F:GTP binding"/>
    <property type="evidence" value="ECO:0007669"/>
    <property type="project" value="UniProtKB-KW"/>
</dbReference>
<dbReference type="Proteomes" id="UP000816034">
    <property type="component" value="Unassembled WGS sequence"/>
</dbReference>
<dbReference type="SMART" id="SM00175">
    <property type="entry name" value="RAB"/>
    <property type="match status" value="1"/>
</dbReference>
<dbReference type="SMART" id="SM00173">
    <property type="entry name" value="RAS"/>
    <property type="match status" value="1"/>
</dbReference>